<sequence length="231" mass="24791">MPIQVVVLAGGRATRLGNLARATPKVLQSVAGRPFLDLMLTPLIEQGFRRFHFCLGHLADRVLQHLADSHASMEATTTVETCARGTAGALVNALDSLDDTFLIILGDTYAPLDYTALVDQLPPDADALVAVTQSIPDVMANMGLRDGRIIEYDKSNGVSNGYIDTGIAVVRRSAIERFAPAQGESDLGIVFRSLIQRGRLAGVDVASPCFDIGTPKRLGTLEDYVRVHSSC</sequence>
<dbReference type="PANTHER" id="PTHR43584">
    <property type="entry name" value="NUCLEOTIDYL TRANSFERASE"/>
    <property type="match status" value="1"/>
</dbReference>
<evidence type="ECO:0000259" key="3">
    <source>
        <dbReference type="Pfam" id="PF00483"/>
    </source>
</evidence>
<dbReference type="Proteomes" id="UP000053923">
    <property type="component" value="Unassembled WGS sequence"/>
</dbReference>
<dbReference type="Gene3D" id="3.90.550.10">
    <property type="entry name" value="Spore Coat Polysaccharide Biosynthesis Protein SpsA, Chain A"/>
    <property type="match status" value="1"/>
</dbReference>
<evidence type="ECO:0000256" key="2">
    <source>
        <dbReference type="ARBA" id="ARBA00022695"/>
    </source>
</evidence>
<dbReference type="Pfam" id="PF00483">
    <property type="entry name" value="NTP_transferase"/>
    <property type="match status" value="1"/>
</dbReference>
<feature type="domain" description="Nucleotidyl transferase" evidence="3">
    <location>
        <begin position="5"/>
        <end position="131"/>
    </location>
</feature>
<dbReference type="OrthoDB" id="9801810at2"/>
<dbReference type="RefSeq" id="WP_159053370.1">
    <property type="nucleotide sequence ID" value="NZ_LLZG01000366.1"/>
</dbReference>
<dbReference type="InterPro" id="IPR005835">
    <property type="entry name" value="NTP_transferase_dom"/>
</dbReference>
<organism evidence="4 5">
    <name type="scientific">Streptomyces regalis</name>
    <dbReference type="NCBI Taxonomy" id="68262"/>
    <lineage>
        <taxon>Bacteria</taxon>
        <taxon>Bacillati</taxon>
        <taxon>Actinomycetota</taxon>
        <taxon>Actinomycetes</taxon>
        <taxon>Kitasatosporales</taxon>
        <taxon>Streptomycetaceae</taxon>
        <taxon>Streptomyces</taxon>
    </lineage>
</organism>
<accession>A0A101JFD6</accession>
<dbReference type="AlphaFoldDB" id="A0A101JFD6"/>
<keyword evidence="2" id="KW-0548">Nucleotidyltransferase</keyword>
<name>A0A101JFD6_9ACTN</name>
<gene>
    <name evidence="4" type="ORF">ADL12_34085</name>
</gene>
<comment type="caution">
    <text evidence="4">The sequence shown here is derived from an EMBL/GenBank/DDBJ whole genome shotgun (WGS) entry which is preliminary data.</text>
</comment>
<dbReference type="InterPro" id="IPR050065">
    <property type="entry name" value="GlmU-like"/>
</dbReference>
<dbReference type="SUPFAM" id="SSF53448">
    <property type="entry name" value="Nucleotide-diphospho-sugar transferases"/>
    <property type="match status" value="1"/>
</dbReference>
<dbReference type="EMBL" id="LLZG01000366">
    <property type="protein sequence ID" value="KUL25740.1"/>
    <property type="molecule type" value="Genomic_DNA"/>
</dbReference>
<evidence type="ECO:0000313" key="4">
    <source>
        <dbReference type="EMBL" id="KUL25740.1"/>
    </source>
</evidence>
<proteinExistence type="predicted"/>
<protein>
    <recommendedName>
        <fullName evidence="3">Nucleotidyl transferase domain-containing protein</fullName>
    </recommendedName>
</protein>
<reference evidence="5" key="1">
    <citation type="submission" date="2015-10" db="EMBL/GenBank/DDBJ databases">
        <authorList>
            <person name="Ju K.-S."/>
            <person name="Doroghazi J.R."/>
            <person name="Metcalf W.W."/>
        </authorList>
    </citation>
    <scope>NUCLEOTIDE SEQUENCE [LARGE SCALE GENOMIC DNA]</scope>
    <source>
        <strain evidence="5">NRRL 3151</strain>
    </source>
</reference>
<dbReference type="InterPro" id="IPR029044">
    <property type="entry name" value="Nucleotide-diphossugar_trans"/>
</dbReference>
<keyword evidence="1" id="KW-0808">Transferase</keyword>
<dbReference type="PANTHER" id="PTHR43584:SF8">
    <property type="entry name" value="N-ACETYLMURAMATE ALPHA-1-PHOSPHATE URIDYLYLTRANSFERASE"/>
    <property type="match status" value="1"/>
</dbReference>
<keyword evidence="5" id="KW-1185">Reference proteome</keyword>
<evidence type="ECO:0000313" key="5">
    <source>
        <dbReference type="Proteomes" id="UP000053923"/>
    </source>
</evidence>
<dbReference type="GO" id="GO:0016779">
    <property type="term" value="F:nucleotidyltransferase activity"/>
    <property type="evidence" value="ECO:0007669"/>
    <property type="project" value="UniProtKB-KW"/>
</dbReference>
<evidence type="ECO:0000256" key="1">
    <source>
        <dbReference type="ARBA" id="ARBA00022679"/>
    </source>
</evidence>